<keyword evidence="2" id="KW-1185">Reference proteome</keyword>
<reference evidence="1 2" key="1">
    <citation type="submission" date="2015-01" db="EMBL/GenBank/DDBJ databases">
        <title>Evolution of Trichinella species and genotypes.</title>
        <authorList>
            <person name="Korhonen P.K."/>
            <person name="Edoardo P."/>
            <person name="Giuseppe L.R."/>
            <person name="Gasser R.B."/>
        </authorList>
    </citation>
    <scope>NUCLEOTIDE SEQUENCE [LARGE SCALE GENOMIC DNA]</scope>
    <source>
        <strain evidence="1">ISS1029</strain>
    </source>
</reference>
<accession>A0A0V1GYA2</accession>
<dbReference type="OrthoDB" id="10605918at2759"/>
<proteinExistence type="predicted"/>
<sequence length="110" mass="13011">MLYPETEAEDRPEVLVKINESNYGTEREARSAIGFWWRLTRRNQRYRSRVFAMLDYTTAEYDALKTELLATFVPILNLYQCKVMPFGLWNAPATTIYAFARSEQRMLLCK</sequence>
<name>A0A0V1GYA2_9BILA</name>
<gene>
    <name evidence="1" type="ORF">T11_113</name>
</gene>
<protein>
    <submittedName>
        <fullName evidence="1">Uncharacterized protein</fullName>
    </submittedName>
</protein>
<dbReference type="EMBL" id="JYDP01000197">
    <property type="protein sequence ID" value="KRZ03303.1"/>
    <property type="molecule type" value="Genomic_DNA"/>
</dbReference>
<dbReference type="Proteomes" id="UP000055024">
    <property type="component" value="Unassembled WGS sequence"/>
</dbReference>
<evidence type="ECO:0000313" key="2">
    <source>
        <dbReference type="Proteomes" id="UP000055024"/>
    </source>
</evidence>
<evidence type="ECO:0000313" key="1">
    <source>
        <dbReference type="EMBL" id="KRZ03303.1"/>
    </source>
</evidence>
<comment type="caution">
    <text evidence="1">The sequence shown here is derived from an EMBL/GenBank/DDBJ whole genome shotgun (WGS) entry which is preliminary data.</text>
</comment>
<organism evidence="1 2">
    <name type="scientific">Trichinella zimbabwensis</name>
    <dbReference type="NCBI Taxonomy" id="268475"/>
    <lineage>
        <taxon>Eukaryota</taxon>
        <taxon>Metazoa</taxon>
        <taxon>Ecdysozoa</taxon>
        <taxon>Nematoda</taxon>
        <taxon>Enoplea</taxon>
        <taxon>Dorylaimia</taxon>
        <taxon>Trichinellida</taxon>
        <taxon>Trichinellidae</taxon>
        <taxon>Trichinella</taxon>
    </lineage>
</organism>
<dbReference type="AlphaFoldDB" id="A0A0V1GYA2"/>